<feature type="compositionally biased region" description="Basic residues" evidence="2">
    <location>
        <begin position="800"/>
        <end position="822"/>
    </location>
</feature>
<dbReference type="InterPro" id="IPR020568">
    <property type="entry name" value="Ribosomal_Su5_D2-typ_SF"/>
</dbReference>
<dbReference type="Gene3D" id="3.40.50.300">
    <property type="entry name" value="P-loop containing nucleotide triphosphate hydrolases"/>
    <property type="match status" value="2"/>
</dbReference>
<evidence type="ECO:0000256" key="1">
    <source>
        <dbReference type="ARBA" id="ARBA00022670"/>
    </source>
</evidence>
<organism evidence="4">
    <name type="scientific">hydrocarbon metagenome</name>
    <dbReference type="NCBI Taxonomy" id="938273"/>
    <lineage>
        <taxon>unclassified sequences</taxon>
        <taxon>metagenomes</taxon>
        <taxon>ecological metagenomes</taxon>
    </lineage>
</organism>
<dbReference type="InterPro" id="IPR014721">
    <property type="entry name" value="Ribsml_uS5_D2-typ_fold_subgr"/>
</dbReference>
<dbReference type="Gene3D" id="1.10.8.60">
    <property type="match status" value="1"/>
</dbReference>
<comment type="caution">
    <text evidence="4">The sequence shown here is derived from an EMBL/GenBank/DDBJ whole genome shotgun (WGS) entry which is preliminary data.</text>
</comment>
<keyword evidence="4" id="KW-0378">Hydrolase</keyword>
<dbReference type="Gene3D" id="3.30.230.10">
    <property type="match status" value="1"/>
</dbReference>
<dbReference type="PANTHER" id="PTHR10046">
    <property type="entry name" value="ATP DEPENDENT LON PROTEASE FAMILY MEMBER"/>
    <property type="match status" value="1"/>
</dbReference>
<reference evidence="4" key="1">
    <citation type="journal article" date="2015" name="Proc. Natl. Acad. Sci. U.S.A.">
        <title>Networks of energetic and metabolic interactions define dynamics in microbial communities.</title>
        <authorList>
            <person name="Embree M."/>
            <person name="Liu J.K."/>
            <person name="Al-Bassam M.M."/>
            <person name="Zengler K."/>
        </authorList>
    </citation>
    <scope>NUCLEOTIDE SEQUENCE</scope>
</reference>
<evidence type="ECO:0000313" key="4">
    <source>
        <dbReference type="EMBL" id="KUG26884.1"/>
    </source>
</evidence>
<accession>A0A0W8G141</accession>
<evidence type="ECO:0000259" key="3">
    <source>
        <dbReference type="PROSITE" id="PS51786"/>
    </source>
</evidence>
<dbReference type="GO" id="GO:0004252">
    <property type="term" value="F:serine-type endopeptidase activity"/>
    <property type="evidence" value="ECO:0007669"/>
    <property type="project" value="UniProtKB-EC"/>
</dbReference>
<dbReference type="EMBL" id="LNQE01000393">
    <property type="protein sequence ID" value="KUG26884.1"/>
    <property type="molecule type" value="Genomic_DNA"/>
</dbReference>
<gene>
    <name evidence="4" type="ORF">ASZ90_003264</name>
</gene>
<dbReference type="Pfam" id="PF05362">
    <property type="entry name" value="Lon_C"/>
    <property type="match status" value="1"/>
</dbReference>
<dbReference type="GO" id="GO:0004176">
    <property type="term" value="F:ATP-dependent peptidase activity"/>
    <property type="evidence" value="ECO:0007669"/>
    <property type="project" value="InterPro"/>
</dbReference>
<name>A0A0W8G141_9ZZZZ</name>
<dbReference type="SUPFAM" id="SSF54211">
    <property type="entry name" value="Ribosomal protein S5 domain 2-like"/>
    <property type="match status" value="1"/>
</dbReference>
<dbReference type="InterPro" id="IPR027065">
    <property type="entry name" value="Lon_Prtase"/>
</dbReference>
<dbReference type="InterPro" id="IPR027417">
    <property type="entry name" value="P-loop_NTPase"/>
</dbReference>
<dbReference type="GO" id="GO:0030163">
    <property type="term" value="P:protein catabolic process"/>
    <property type="evidence" value="ECO:0007669"/>
    <property type="project" value="InterPro"/>
</dbReference>
<evidence type="ECO:0000256" key="2">
    <source>
        <dbReference type="SAM" id="MobiDB-lite"/>
    </source>
</evidence>
<dbReference type="Pfam" id="PF20436">
    <property type="entry name" value="LonB_AAA-LID"/>
    <property type="match status" value="1"/>
</dbReference>
<sequence>MANLKAPKPKELKPDELRWYCNPDVFEFESTTKVKPIEGVVGQERALKALKLGVDMESPGYNIFVTGLSGTGKMYTIKSMLESISPECASLKDYAYVNNFDDVDRPKLLEFEAGRACKFKKELMDSIKYLQEHIPQALESESFIEIKKGVIARYTEDQQKMLNEFEKELNKAGLTLGQIKIGEVPRPEILAIIDDKPVMVQQLDQFVSEKKITKEEAEKIIQKYGDFQQEFQTFFKNSLRRSQELRDAISKLEANEVEHLITAVIGHLKSTYKNKSVAEYLNKVKGNIYANLEVFKGLKPMQEKSDAGFIVDYLKDYEVNIILDNSNTKKCPVYLETTPTYINLFGTIEKYSDGQGGWYADFTRIKGGSLLRANGGYIVINAMDAFSEPGVWKALKRVLLYGKLEIQDLANFYQFSPSIIKPEPIEIKTKVILVGNNYVYSILSNYEDDFNKIFKIKAEFDYEMKLTDTALNEYARIIKKLIENEKLLEFDRTALAKIAEYGARYAGEKNKLTTRFAYITDLARESSFWAKDNGDDIVTAYHVNHAFKSARERHNLYESKVSEMITTGSIMIDTKGERIGQVNGLAVYGNGNYSFGKPTRITASVSLGNGNIINVEREAGLSGSTHNKGVLVITGYFKGTFGNKVPLSFNASLVFEQGYGMIDGDSASITEICALISCLSEIPLKQYIAITGSVNQKGDIQPIGGVNEKIEGYFDICKEIGLNKKQGVIIPKQNVKDLMLKDEVIEAVKNRDFHIYTVERVEEAIEILTGVKAGKLTSRGNFEVNSVFGRVEKKLEKMHKLARPKPLKQSSHTKSKTVKGKK</sequence>
<dbReference type="InterPro" id="IPR008269">
    <property type="entry name" value="Lon_proteolytic"/>
</dbReference>
<dbReference type="Pfam" id="PF20437">
    <property type="entry name" value="LonC_helical"/>
    <property type="match status" value="1"/>
</dbReference>
<dbReference type="EC" id="3.4.21.53" evidence="4"/>
<dbReference type="PRINTS" id="PR00830">
    <property type="entry name" value="ENDOLAPTASE"/>
</dbReference>
<dbReference type="InterPro" id="IPR041699">
    <property type="entry name" value="AAA_32"/>
</dbReference>
<dbReference type="PROSITE" id="PS51786">
    <property type="entry name" value="LON_PROTEOLYTIC"/>
    <property type="match status" value="1"/>
</dbReference>
<proteinExistence type="predicted"/>
<dbReference type="InterPro" id="IPR046843">
    <property type="entry name" value="LonB_AAA-LID"/>
</dbReference>
<dbReference type="AlphaFoldDB" id="A0A0W8G141"/>
<dbReference type="GO" id="GO:0005524">
    <property type="term" value="F:ATP binding"/>
    <property type="evidence" value="ECO:0007669"/>
    <property type="project" value="InterPro"/>
</dbReference>
<protein>
    <submittedName>
        <fullName evidence="4">Atp-dependent protease la type ii</fullName>
        <ecNumber evidence="4">3.4.21.53</ecNumber>
    </submittedName>
</protein>
<keyword evidence="1 4" id="KW-0645">Protease</keyword>
<dbReference type="Pfam" id="PF13654">
    <property type="entry name" value="AAA_32"/>
    <property type="match status" value="1"/>
</dbReference>
<feature type="region of interest" description="Disordered" evidence="2">
    <location>
        <begin position="799"/>
        <end position="822"/>
    </location>
</feature>
<dbReference type="SUPFAM" id="SSF52540">
    <property type="entry name" value="P-loop containing nucleoside triphosphate hydrolases"/>
    <property type="match status" value="1"/>
</dbReference>
<dbReference type="GO" id="GO:0006508">
    <property type="term" value="P:proteolysis"/>
    <property type="evidence" value="ECO:0007669"/>
    <property type="project" value="UniProtKB-KW"/>
</dbReference>
<feature type="domain" description="Lon proteolytic" evidence="3">
    <location>
        <begin position="576"/>
        <end position="771"/>
    </location>
</feature>
<dbReference type="InterPro" id="IPR046844">
    <property type="entry name" value="Lon-like_helical"/>
</dbReference>